<sequence>MQGCLVAGDVLENKWECYCDVCCSCFAERVMPSECNICERVGSLFSSSDADITTYVSDLKLENDQDLEIIKEMAGLELLGSNRVVLKCPISPADKFMVAFALFLVVVIIVFMIFAVLMCKGVIHISGVSSEMMSNITKWVGVGLCMASLSYSMLGLGYLIRGRVDSNEKRGKSNLDCYESKLKKCAGIQKEADSGVRACFGLMKSSILALRLASIFSNERRYKRLSSLRQNLCHIKEGCQ</sequence>
<dbReference type="RefSeq" id="WP_092490471.1">
    <property type="nucleotide sequence ID" value="NZ_LN906597.1"/>
</dbReference>
<accession>A0A0S4M4A7</accession>
<name>A0A0S4M4A7_9BURK</name>
<dbReference type="OrthoDB" id="10020843at2"/>
<keyword evidence="1" id="KW-0472">Membrane</keyword>
<evidence type="ECO:0000313" key="2">
    <source>
        <dbReference type="EMBL" id="CUT17546.1"/>
    </source>
</evidence>
<dbReference type="STRING" id="1561003.Ark11_0711"/>
<keyword evidence="3" id="KW-1185">Reference proteome</keyword>
<feature type="transmembrane region" description="Helical" evidence="1">
    <location>
        <begin position="96"/>
        <end position="118"/>
    </location>
</feature>
<keyword evidence="1" id="KW-0812">Transmembrane</keyword>
<proteinExistence type="predicted"/>
<dbReference type="Proteomes" id="UP000198651">
    <property type="component" value="Chromosome I"/>
</dbReference>
<dbReference type="AlphaFoldDB" id="A0A0S4M4A7"/>
<evidence type="ECO:0000256" key="1">
    <source>
        <dbReference type="SAM" id="Phobius"/>
    </source>
</evidence>
<gene>
    <name evidence="2" type="ORF">Ark11_0711</name>
</gene>
<reference evidence="3" key="1">
    <citation type="submission" date="2015-11" db="EMBL/GenBank/DDBJ databases">
        <authorList>
            <person name="Seth-Smith H.M.B."/>
        </authorList>
    </citation>
    <scope>NUCLEOTIDE SEQUENCE [LARGE SCALE GENOMIC DNA]</scope>
    <source>
        <strain evidence="3">2013Ark11</strain>
    </source>
</reference>
<organism evidence="2 3">
    <name type="scientific">Candidatus Ichthyocystis hellenicum</name>
    <dbReference type="NCBI Taxonomy" id="1561003"/>
    <lineage>
        <taxon>Bacteria</taxon>
        <taxon>Pseudomonadati</taxon>
        <taxon>Pseudomonadota</taxon>
        <taxon>Betaproteobacteria</taxon>
        <taxon>Burkholderiales</taxon>
        <taxon>Candidatus Ichthyocystis</taxon>
    </lineage>
</organism>
<evidence type="ECO:0000313" key="3">
    <source>
        <dbReference type="Proteomes" id="UP000198651"/>
    </source>
</evidence>
<protein>
    <submittedName>
        <fullName evidence="2">Putative membrane protein</fullName>
    </submittedName>
</protein>
<feature type="transmembrane region" description="Helical" evidence="1">
    <location>
        <begin position="138"/>
        <end position="160"/>
    </location>
</feature>
<dbReference type="EMBL" id="LN906597">
    <property type="protein sequence ID" value="CUT17546.1"/>
    <property type="molecule type" value="Genomic_DNA"/>
</dbReference>
<keyword evidence="1" id="KW-1133">Transmembrane helix</keyword>